<organism evidence="7 8">
    <name type="scientific">Streptomyces chattanoogensis</name>
    <dbReference type="NCBI Taxonomy" id="66876"/>
    <lineage>
        <taxon>Bacteria</taxon>
        <taxon>Bacillati</taxon>
        <taxon>Actinomycetota</taxon>
        <taxon>Actinomycetes</taxon>
        <taxon>Kitasatosporales</taxon>
        <taxon>Streptomycetaceae</taxon>
        <taxon>Streptomyces</taxon>
    </lineage>
</organism>
<proteinExistence type="predicted"/>
<accession>A0A0N0XTZ1</accession>
<comment type="caution">
    <text evidence="7">The sequence shown here is derived from an EMBL/GenBank/DDBJ whole genome shotgun (WGS) entry which is preliminary data.</text>
</comment>
<feature type="transmembrane region" description="Helical" evidence="6">
    <location>
        <begin position="86"/>
        <end position="107"/>
    </location>
</feature>
<keyword evidence="2" id="KW-1003">Cell membrane</keyword>
<feature type="transmembrane region" description="Helical" evidence="6">
    <location>
        <begin position="371"/>
        <end position="391"/>
    </location>
</feature>
<sequence length="438" mass="46983">MDDVVSARPRWWSFAVERPNFRRLWCAQSVSVFGSQVSLIAFPLIAISLLDASVSEVGMLASLERAPFLLFGLIAGVLVDRWRPRLVLLITDWIRAAVLGLIPAAAFFDVLSIEWLFVITFAVGSCTVFFDIAYQSVLTSVVESGDLLMANRWLETSRSVAEMSGPGVAAGLLRVVSVPVSIAVDALSFAFSALFVHSIRPAGPVSSAPRDPSTRDASIWSEFKAGLRYIRETSFLRWNAAIGASWNLLYQALLAVFFVYLARDLDLSATTIAIVVLAGSFGAVLGVLAMGRINKWCGLGWGIVLSMCMTSAGGILLATADGSSLPAIAIVGFGFLLINASQPIFNVNVISIRQMITPDHLMGRTTAAIRFLVWGALPIGALIGGFLGEAFGTRPTIVVIGAGFLIPAVMTLISPIRRIRDISDVGIKKSEPTTSKEG</sequence>
<dbReference type="Proteomes" id="UP000037982">
    <property type="component" value="Unassembled WGS sequence"/>
</dbReference>
<feature type="transmembrane region" description="Helical" evidence="6">
    <location>
        <begin position="59"/>
        <end position="79"/>
    </location>
</feature>
<evidence type="ECO:0000256" key="5">
    <source>
        <dbReference type="ARBA" id="ARBA00023136"/>
    </source>
</evidence>
<dbReference type="InterPro" id="IPR036259">
    <property type="entry name" value="MFS_trans_sf"/>
</dbReference>
<reference evidence="8" key="1">
    <citation type="submission" date="2015-07" db="EMBL/GenBank/DDBJ databases">
        <authorList>
            <person name="Ju K.-S."/>
            <person name="Doroghazi J.R."/>
            <person name="Metcalf W.W."/>
        </authorList>
    </citation>
    <scope>NUCLEOTIDE SEQUENCE [LARGE SCALE GENOMIC DNA]</scope>
    <source>
        <strain evidence="8">NRRL ISP-5002</strain>
    </source>
</reference>
<name>A0A0N0XTZ1_9ACTN</name>
<keyword evidence="5 6" id="KW-0472">Membrane</keyword>
<gene>
    <name evidence="7" type="ORF">ADL29_23700</name>
</gene>
<evidence type="ECO:0000313" key="7">
    <source>
        <dbReference type="EMBL" id="KPC61626.1"/>
    </source>
</evidence>
<dbReference type="GO" id="GO:0022857">
    <property type="term" value="F:transmembrane transporter activity"/>
    <property type="evidence" value="ECO:0007669"/>
    <property type="project" value="InterPro"/>
</dbReference>
<feature type="transmembrane region" description="Helical" evidence="6">
    <location>
        <begin position="238"/>
        <end position="261"/>
    </location>
</feature>
<dbReference type="PANTHER" id="PTHR23513">
    <property type="entry name" value="INTEGRAL MEMBRANE EFFLUX PROTEIN-RELATED"/>
    <property type="match status" value="1"/>
</dbReference>
<feature type="transmembrane region" description="Helical" evidence="6">
    <location>
        <begin position="325"/>
        <end position="350"/>
    </location>
</feature>
<dbReference type="PANTHER" id="PTHR23513:SF6">
    <property type="entry name" value="MAJOR FACILITATOR SUPERFAMILY ASSOCIATED DOMAIN-CONTAINING PROTEIN"/>
    <property type="match status" value="1"/>
</dbReference>
<evidence type="ECO:0000256" key="2">
    <source>
        <dbReference type="ARBA" id="ARBA00022475"/>
    </source>
</evidence>
<keyword evidence="8" id="KW-1185">Reference proteome</keyword>
<feature type="transmembrane region" description="Helical" evidence="6">
    <location>
        <begin position="267"/>
        <end position="289"/>
    </location>
</feature>
<dbReference type="PATRIC" id="fig|66876.3.peg.5189"/>
<dbReference type="SUPFAM" id="SSF103473">
    <property type="entry name" value="MFS general substrate transporter"/>
    <property type="match status" value="1"/>
</dbReference>
<evidence type="ECO:0000256" key="4">
    <source>
        <dbReference type="ARBA" id="ARBA00022989"/>
    </source>
</evidence>
<feature type="transmembrane region" description="Helical" evidence="6">
    <location>
        <begin position="113"/>
        <end position="134"/>
    </location>
</feature>
<feature type="transmembrane region" description="Helical" evidence="6">
    <location>
        <begin position="397"/>
        <end position="416"/>
    </location>
</feature>
<dbReference type="EMBL" id="LGKG01000146">
    <property type="protein sequence ID" value="KPC61626.1"/>
    <property type="molecule type" value="Genomic_DNA"/>
</dbReference>
<dbReference type="Pfam" id="PF07690">
    <property type="entry name" value="MFS_1"/>
    <property type="match status" value="1"/>
</dbReference>
<dbReference type="CDD" id="cd06173">
    <property type="entry name" value="MFS_MefA_like"/>
    <property type="match status" value="1"/>
</dbReference>
<feature type="transmembrane region" description="Helical" evidence="6">
    <location>
        <begin position="24"/>
        <end position="47"/>
    </location>
</feature>
<evidence type="ECO:0000313" key="8">
    <source>
        <dbReference type="Proteomes" id="UP000037982"/>
    </source>
</evidence>
<keyword evidence="3 6" id="KW-0812">Transmembrane</keyword>
<dbReference type="GO" id="GO:0005886">
    <property type="term" value="C:plasma membrane"/>
    <property type="evidence" value="ECO:0007669"/>
    <property type="project" value="UniProtKB-SubCell"/>
</dbReference>
<dbReference type="InterPro" id="IPR011701">
    <property type="entry name" value="MFS"/>
</dbReference>
<evidence type="ECO:0000256" key="1">
    <source>
        <dbReference type="ARBA" id="ARBA00004651"/>
    </source>
</evidence>
<keyword evidence="4 6" id="KW-1133">Transmembrane helix</keyword>
<evidence type="ECO:0000256" key="6">
    <source>
        <dbReference type="SAM" id="Phobius"/>
    </source>
</evidence>
<dbReference type="AlphaFoldDB" id="A0A0N0XTZ1"/>
<evidence type="ECO:0000256" key="3">
    <source>
        <dbReference type="ARBA" id="ARBA00022692"/>
    </source>
</evidence>
<feature type="transmembrane region" description="Helical" evidence="6">
    <location>
        <begin position="296"/>
        <end position="319"/>
    </location>
</feature>
<dbReference type="RefSeq" id="WP_053925598.1">
    <property type="nucleotide sequence ID" value="NZ_LGKG01000146.1"/>
</dbReference>
<protein>
    <submittedName>
        <fullName evidence="7">Major facilitator transporter</fullName>
    </submittedName>
</protein>
<comment type="subcellular location">
    <subcellularLocation>
        <location evidence="1">Cell membrane</location>
        <topology evidence="1">Multi-pass membrane protein</topology>
    </subcellularLocation>
</comment>
<dbReference type="Gene3D" id="1.20.1250.20">
    <property type="entry name" value="MFS general substrate transporter like domains"/>
    <property type="match status" value="1"/>
</dbReference>